<dbReference type="Gene3D" id="3.30.300.30">
    <property type="match status" value="1"/>
</dbReference>
<dbReference type="EMBL" id="CP012747">
    <property type="protein sequence ID" value="ALL67692.1"/>
    <property type="molecule type" value="Genomic_DNA"/>
</dbReference>
<dbReference type="InterPro" id="IPR025110">
    <property type="entry name" value="AMP-bd_C"/>
</dbReference>
<dbReference type="InterPro" id="IPR050237">
    <property type="entry name" value="ATP-dep_AMP-bd_enzyme"/>
</dbReference>
<evidence type="ECO:0000259" key="2">
    <source>
        <dbReference type="Pfam" id="PF13193"/>
    </source>
</evidence>
<dbReference type="Proteomes" id="UP000019146">
    <property type="component" value="Chromosome 2"/>
</dbReference>
<evidence type="ECO:0000259" key="1">
    <source>
        <dbReference type="Pfam" id="PF00501"/>
    </source>
</evidence>
<name>A0A0P0RGU1_9BURK</name>
<feature type="domain" description="AMP-dependent synthetase/ligase" evidence="1">
    <location>
        <begin position="4"/>
        <end position="352"/>
    </location>
</feature>
<dbReference type="Pfam" id="PF13193">
    <property type="entry name" value="AMP-binding_C"/>
    <property type="match status" value="1"/>
</dbReference>
<accession>A0A0P0RGU1</accession>
<dbReference type="InterPro" id="IPR000873">
    <property type="entry name" value="AMP-dep_synth/lig_dom"/>
</dbReference>
<dbReference type="AlphaFoldDB" id="A0A0P0RGU1"/>
<dbReference type="Gene3D" id="3.40.50.12780">
    <property type="entry name" value="N-terminal domain of ligase-like"/>
    <property type="match status" value="1"/>
</dbReference>
<dbReference type="PANTHER" id="PTHR43767:SF1">
    <property type="entry name" value="NONRIBOSOMAL PEPTIDE SYNTHASE PES1 (EUROFUNG)-RELATED"/>
    <property type="match status" value="1"/>
</dbReference>
<dbReference type="KEGG" id="bcai:K788_0006362"/>
<organism evidence="3 4">
    <name type="scientific">Paraburkholderia caribensis MBA4</name>
    <dbReference type="NCBI Taxonomy" id="1323664"/>
    <lineage>
        <taxon>Bacteria</taxon>
        <taxon>Pseudomonadati</taxon>
        <taxon>Pseudomonadota</taxon>
        <taxon>Betaproteobacteria</taxon>
        <taxon>Burkholderiales</taxon>
        <taxon>Burkholderiaceae</taxon>
        <taxon>Paraburkholderia</taxon>
    </lineage>
</organism>
<feature type="domain" description="AMP-binding enzyme C-terminal" evidence="2">
    <location>
        <begin position="402"/>
        <end position="477"/>
    </location>
</feature>
<keyword evidence="3" id="KW-0436">Ligase</keyword>
<evidence type="ECO:0000313" key="3">
    <source>
        <dbReference type="EMBL" id="ALL67692.1"/>
    </source>
</evidence>
<sequence length="495" mass="54426">MFCEGRTMTYATLFARSVKVAAHLAGTLSGVERKVGFIGRESEAYYEVMFGCAMAGIVFVPINWRLTAREVSHILTDAGIDTLFCDVGTRNVVEESLRASQHAANVICLTEGVTSPDYREVLRDAPSGRALPTPDPDRTFCLMYTSGTTGLPKGVSLPHKAFFQIRESLVTEKLGWLDWYPEDRCLVGIPGFHIGGLWWALQSFSAGAAIVSLPQFEPRLCLEAMRTHGVSNACMVPAMINLLLDAIEEDDVRLPHLRKIVYGGAPISAALLQRGIEVLGCDFAQIYGLSETGNTAVCLDPASHRDPTLLQAAGRPYPCVSLKIVDVDGDVLPAGEVGEVCIRTPARMSGYWRLPDATAHTLRDEWIHTGDAGYLNEQGYLFICDRIKDVIITGGEKIFPAEVENAVSSFASVHECAVIGIPDDEWGERAICLLVPKSNAYVDVAALYQHLETRLASYKRPAQILTVESLPRNPSGKLLRRELRDAFWAERTRRV</sequence>
<protein>
    <submittedName>
        <fullName evidence="3">Long-chain-fatty-acid--CoA ligase</fullName>
        <ecNumber evidence="3">6.2.1.3</ecNumber>
    </submittedName>
</protein>
<dbReference type="PROSITE" id="PS00455">
    <property type="entry name" value="AMP_BINDING"/>
    <property type="match status" value="1"/>
</dbReference>
<dbReference type="InterPro" id="IPR020845">
    <property type="entry name" value="AMP-binding_CS"/>
</dbReference>
<dbReference type="InterPro" id="IPR045851">
    <property type="entry name" value="AMP-bd_C_sf"/>
</dbReference>
<evidence type="ECO:0000313" key="4">
    <source>
        <dbReference type="Proteomes" id="UP000019146"/>
    </source>
</evidence>
<dbReference type="PANTHER" id="PTHR43767">
    <property type="entry name" value="LONG-CHAIN-FATTY-ACID--COA LIGASE"/>
    <property type="match status" value="1"/>
</dbReference>
<dbReference type="EC" id="6.2.1.3" evidence="3"/>
<proteinExistence type="predicted"/>
<dbReference type="Pfam" id="PF00501">
    <property type="entry name" value="AMP-binding"/>
    <property type="match status" value="1"/>
</dbReference>
<dbReference type="SUPFAM" id="SSF56801">
    <property type="entry name" value="Acetyl-CoA synthetase-like"/>
    <property type="match status" value="1"/>
</dbReference>
<dbReference type="GO" id="GO:0004467">
    <property type="term" value="F:long-chain fatty acid-CoA ligase activity"/>
    <property type="evidence" value="ECO:0007669"/>
    <property type="project" value="UniProtKB-EC"/>
</dbReference>
<gene>
    <name evidence="3" type="ORF">K788_0006362</name>
</gene>
<dbReference type="NCBIfam" id="NF004837">
    <property type="entry name" value="PRK06187.1"/>
    <property type="match status" value="1"/>
</dbReference>
<dbReference type="InterPro" id="IPR042099">
    <property type="entry name" value="ANL_N_sf"/>
</dbReference>
<reference evidence="3 4" key="1">
    <citation type="journal article" date="2014" name="Genome Announc.">
        <title>Draft Genome Sequence of the Haloacid-Degrading Burkholderia caribensis Strain MBA4.</title>
        <authorList>
            <person name="Pan Y."/>
            <person name="Kong K.F."/>
            <person name="Tsang J.S."/>
        </authorList>
    </citation>
    <scope>NUCLEOTIDE SEQUENCE [LARGE SCALE GENOMIC DNA]</scope>
    <source>
        <strain evidence="3 4">MBA4</strain>
    </source>
</reference>